<feature type="chain" id="PRO_5016411252" evidence="1">
    <location>
        <begin position="24"/>
        <end position="866"/>
    </location>
</feature>
<proteinExistence type="predicted"/>
<dbReference type="InterPro" id="IPR025049">
    <property type="entry name" value="Mfa-like_1"/>
</dbReference>
<accession>A0A318I277</accession>
<sequence length="866" mass="95301">MKSGNLHLALMAGCIGLTSLVVAACSDIDKQLEQNSSTERVSFSVSDVQNVGKGANTGKSRAASVWQSHATPIEGDEAKGLQLVETTIEGVLPMQASAATRGTITTTVNFAGINKPFSIFASKNGGATVDYMYNEKVNADGSMVNPVQWHKTDAPALKFFAVHPAVDAVDLKSTVGQSPIVQFEPKADAKQQTDFLVASTNILQYDDFDGKKIPLVFSHATTAIQFKIGNDLSYNQKVKTIEILGVIGDAKYDVANKAWVLGSSLKNYKLTLNPPFSTAQNPGVVINGGDGTFFMIPQVLPDAAMIKITFESGKYWTAKIGGAGKKWTEGTTRVYTISNSSDLSDRDFELSITPTTDLGDGVTTRKYNELDIPFTVQSFSRLKGYPDGSRDKAEAWEVSKYEYSEDGVNWTTGKPSMVASVTEQGAGGSVAEACNLRLTYDYKDFKAEREAQLQSAPEVTTRKDLSINACGQRNTANCYVVSAGGKYKFPLVYGNALQNGQDNRHAYRPNVTASNSVLGIFQEGRGNINGYQIKGIDRAQVAWCSEPGLVTISNGGNVCSGFVEFEVDKTKMREASAIITVSYCGCPKRVAWSWHIWITSQDVLNTSSGYFMLEPLGFRHTAWEGTPYRKDRQVRLTFMQKRSKKIAQIVFTQKPSEMIREGVSMFYQQGRKDPLWPGCPFTVQPYVNNGGLSLKNAAYYPLEMATPRLANKGATNQGNWDWNKNCDPDKTYFNLWDAYNTIGYQYACQFYKTVYDPSPAGFHVPRVVDFQKIKAGNNGKPAFAPTIGKIDPQQFHNGIVENNAGHYWTSEKYKANEGSYYGYYGLIGLVKKKANGSYSFDTHRPGSSIPVYRNMSWGYSVLPVKE</sequence>
<dbReference type="OrthoDB" id="1164152at2"/>
<dbReference type="EMBL" id="QJJX01000007">
    <property type="protein sequence ID" value="PXX23210.1"/>
    <property type="molecule type" value="Genomic_DNA"/>
</dbReference>
<dbReference type="AlphaFoldDB" id="A0A318I277"/>
<keyword evidence="1" id="KW-0732">Signal</keyword>
<protein>
    <submittedName>
        <fullName evidence="2">Fimbrillin-like protein</fullName>
    </submittedName>
</protein>
<feature type="signal peptide" evidence="1">
    <location>
        <begin position="1"/>
        <end position="23"/>
    </location>
</feature>
<evidence type="ECO:0000256" key="1">
    <source>
        <dbReference type="SAM" id="SignalP"/>
    </source>
</evidence>
<reference evidence="2 3" key="1">
    <citation type="submission" date="2018-05" db="EMBL/GenBank/DDBJ databases">
        <title>Genomic Encyclopedia of Type Strains, Phase I: the one thousand microbial genomes (KMG-I) project.</title>
        <authorList>
            <person name="Kyrpides N."/>
        </authorList>
    </citation>
    <scope>NUCLEOTIDE SEQUENCE [LARGE SCALE GENOMIC DNA]</scope>
    <source>
        <strain evidence="2 3">DSM 15611</strain>
    </source>
</reference>
<dbReference type="CDD" id="cd13120">
    <property type="entry name" value="BF2867_like_N"/>
    <property type="match status" value="1"/>
</dbReference>
<dbReference type="RefSeq" id="WP_084614342.1">
    <property type="nucleotide sequence ID" value="NZ_BAIZ01000007.1"/>
</dbReference>
<dbReference type="CDD" id="cd13121">
    <property type="entry name" value="BF2867_like_C"/>
    <property type="match status" value="1"/>
</dbReference>
<name>A0A318I277_9BACT</name>
<dbReference type="STRING" id="1122991.GCA_000613445_02475"/>
<dbReference type="PROSITE" id="PS51257">
    <property type="entry name" value="PROKAR_LIPOPROTEIN"/>
    <property type="match status" value="1"/>
</dbReference>
<organism evidence="2 3">
    <name type="scientific">Hoylesella shahii DSM 15611 = JCM 12083</name>
    <dbReference type="NCBI Taxonomy" id="1122991"/>
    <lineage>
        <taxon>Bacteria</taxon>
        <taxon>Pseudomonadati</taxon>
        <taxon>Bacteroidota</taxon>
        <taxon>Bacteroidia</taxon>
        <taxon>Bacteroidales</taxon>
        <taxon>Prevotellaceae</taxon>
        <taxon>Hoylesella</taxon>
    </lineage>
</organism>
<dbReference type="Pfam" id="PF13149">
    <property type="entry name" value="Mfa_like_1"/>
    <property type="match status" value="1"/>
</dbReference>
<comment type="caution">
    <text evidence="2">The sequence shown here is derived from an EMBL/GenBank/DDBJ whole genome shotgun (WGS) entry which is preliminary data.</text>
</comment>
<gene>
    <name evidence="2" type="ORF">EJ73_00878</name>
</gene>
<evidence type="ECO:0000313" key="2">
    <source>
        <dbReference type="EMBL" id="PXX23210.1"/>
    </source>
</evidence>
<keyword evidence="3" id="KW-1185">Reference proteome</keyword>
<evidence type="ECO:0000313" key="3">
    <source>
        <dbReference type="Proteomes" id="UP000248314"/>
    </source>
</evidence>
<dbReference type="Proteomes" id="UP000248314">
    <property type="component" value="Unassembled WGS sequence"/>
</dbReference>